<keyword evidence="2" id="KW-1185">Reference proteome</keyword>
<reference evidence="1" key="2">
    <citation type="submission" date="2023-04" db="EMBL/GenBank/DDBJ databases">
        <authorList>
            <person name="Sun J.-Q."/>
        </authorList>
    </citation>
    <scope>NUCLEOTIDE SEQUENCE</scope>
    <source>
        <strain evidence="1">CC-YY355</strain>
    </source>
</reference>
<dbReference type="PANTHER" id="PTHR39337">
    <property type="entry name" value="BLR5642 PROTEIN"/>
    <property type="match status" value="1"/>
</dbReference>
<dbReference type="Proteomes" id="UP001160550">
    <property type="component" value="Unassembled WGS sequence"/>
</dbReference>
<dbReference type="PANTHER" id="PTHR39337:SF1">
    <property type="entry name" value="BLR5642 PROTEIN"/>
    <property type="match status" value="1"/>
</dbReference>
<protein>
    <submittedName>
        <fullName evidence="1">DUF488 domain-containing protein</fullName>
    </submittedName>
</protein>
<dbReference type="InterPro" id="IPR014519">
    <property type="entry name" value="UCP024492"/>
</dbReference>
<dbReference type="EMBL" id="JARYGX010000004">
    <property type="protein sequence ID" value="MDH7451786.1"/>
    <property type="molecule type" value="Genomic_DNA"/>
</dbReference>
<reference evidence="1" key="1">
    <citation type="journal article" date="2007" name="Int. J. Syst. Evol. Microbiol.">
        <title>Luteimonas composti sp. nov., a moderately thermophilic bacterium isolated from food waste.</title>
        <authorList>
            <person name="Young C.C."/>
            <person name="Kampfer P."/>
            <person name="Chen W.M."/>
            <person name="Yen W.S."/>
            <person name="Arun A.B."/>
            <person name="Lai W.A."/>
            <person name="Shen F.T."/>
            <person name="Rekha P.D."/>
            <person name="Lin K.Y."/>
            <person name="Chou J.H."/>
        </authorList>
    </citation>
    <scope>NUCLEOTIDE SEQUENCE</scope>
    <source>
        <strain evidence="1">CC-YY355</strain>
    </source>
</reference>
<gene>
    <name evidence="1" type="ORF">QF205_01660</name>
</gene>
<proteinExistence type="predicted"/>
<accession>A0ABT6MME8</accession>
<organism evidence="1 2">
    <name type="scientific">Luteimonas composti</name>
    <dbReference type="NCBI Taxonomy" id="398257"/>
    <lineage>
        <taxon>Bacteria</taxon>
        <taxon>Pseudomonadati</taxon>
        <taxon>Pseudomonadota</taxon>
        <taxon>Gammaproteobacteria</taxon>
        <taxon>Lysobacterales</taxon>
        <taxon>Lysobacteraceae</taxon>
        <taxon>Luteimonas</taxon>
    </lineage>
</organism>
<dbReference type="InterPro" id="IPR007438">
    <property type="entry name" value="DUF488"/>
</dbReference>
<dbReference type="Pfam" id="PF04343">
    <property type="entry name" value="DUF488"/>
    <property type="match status" value="1"/>
</dbReference>
<name>A0ABT6MME8_9GAMM</name>
<comment type="caution">
    <text evidence="1">The sequence shown here is derived from an EMBL/GenBank/DDBJ whole genome shotgun (WGS) entry which is preliminary data.</text>
</comment>
<evidence type="ECO:0000313" key="2">
    <source>
        <dbReference type="Proteomes" id="UP001160550"/>
    </source>
</evidence>
<sequence>MDAHDSERPGRPGAMPPATVWTIGHSTRTWEEFLALLAESGIGAIADVRRYPGSRRYPWFASEAMAEALPAAGFDYLWIPQLGGRRKARPGSPNGAWRNAAFRGYADHLPSAEFADGLARVLESAAGRPTALMCAEAVWWRCHRRLVSDVLVHRGHPVMHILGPGQRQPHVLHPDARPQGNLLVYPPAQGGLFGEGGD</sequence>
<dbReference type="PIRSF" id="PIRSF024492">
    <property type="entry name" value="UCP024492"/>
    <property type="match status" value="1"/>
</dbReference>
<dbReference type="RefSeq" id="WP_280940992.1">
    <property type="nucleotide sequence ID" value="NZ_JARYGX010000004.1"/>
</dbReference>
<evidence type="ECO:0000313" key="1">
    <source>
        <dbReference type="EMBL" id="MDH7451786.1"/>
    </source>
</evidence>